<protein>
    <submittedName>
        <fullName evidence="2">Uncharacterized protein</fullName>
    </submittedName>
</protein>
<organism evidence="2 3">
    <name type="scientific">Plakobranchus ocellatus</name>
    <dbReference type="NCBI Taxonomy" id="259542"/>
    <lineage>
        <taxon>Eukaryota</taxon>
        <taxon>Metazoa</taxon>
        <taxon>Spiralia</taxon>
        <taxon>Lophotrochozoa</taxon>
        <taxon>Mollusca</taxon>
        <taxon>Gastropoda</taxon>
        <taxon>Heterobranchia</taxon>
        <taxon>Euthyneura</taxon>
        <taxon>Panpulmonata</taxon>
        <taxon>Sacoglossa</taxon>
        <taxon>Placobranchoidea</taxon>
        <taxon>Plakobranchidae</taxon>
        <taxon>Plakobranchus</taxon>
    </lineage>
</organism>
<accession>A0AAV3YR83</accession>
<sequence length="83" mass="8871">MFEVQVPLQPFTTTNDKKPSTLGQGECKTLLGDTALPSIDNHKSGQEQELAALASTMDHLANVFNKLTTKGQSSSELTTAIGH</sequence>
<keyword evidence="3" id="KW-1185">Reference proteome</keyword>
<proteinExistence type="predicted"/>
<evidence type="ECO:0000256" key="1">
    <source>
        <dbReference type="SAM" id="MobiDB-lite"/>
    </source>
</evidence>
<name>A0AAV3YR83_9GAST</name>
<gene>
    <name evidence="2" type="ORF">PoB_001107900</name>
</gene>
<comment type="caution">
    <text evidence="2">The sequence shown here is derived from an EMBL/GenBank/DDBJ whole genome shotgun (WGS) entry which is preliminary data.</text>
</comment>
<dbReference type="EMBL" id="BLXT01001319">
    <property type="protein sequence ID" value="GFN84573.1"/>
    <property type="molecule type" value="Genomic_DNA"/>
</dbReference>
<evidence type="ECO:0000313" key="3">
    <source>
        <dbReference type="Proteomes" id="UP000735302"/>
    </source>
</evidence>
<dbReference type="Proteomes" id="UP000735302">
    <property type="component" value="Unassembled WGS sequence"/>
</dbReference>
<dbReference type="AlphaFoldDB" id="A0AAV3YR83"/>
<reference evidence="2 3" key="1">
    <citation type="journal article" date="2021" name="Elife">
        <title>Chloroplast acquisition without the gene transfer in kleptoplastic sea slugs, Plakobranchus ocellatus.</title>
        <authorList>
            <person name="Maeda T."/>
            <person name="Takahashi S."/>
            <person name="Yoshida T."/>
            <person name="Shimamura S."/>
            <person name="Takaki Y."/>
            <person name="Nagai Y."/>
            <person name="Toyoda A."/>
            <person name="Suzuki Y."/>
            <person name="Arimoto A."/>
            <person name="Ishii H."/>
            <person name="Satoh N."/>
            <person name="Nishiyama T."/>
            <person name="Hasebe M."/>
            <person name="Maruyama T."/>
            <person name="Minagawa J."/>
            <person name="Obokata J."/>
            <person name="Shigenobu S."/>
        </authorList>
    </citation>
    <scope>NUCLEOTIDE SEQUENCE [LARGE SCALE GENOMIC DNA]</scope>
</reference>
<evidence type="ECO:0000313" key="2">
    <source>
        <dbReference type="EMBL" id="GFN84573.1"/>
    </source>
</evidence>
<feature type="region of interest" description="Disordered" evidence="1">
    <location>
        <begin position="1"/>
        <end position="24"/>
    </location>
</feature>